<evidence type="ECO:0000313" key="2">
    <source>
        <dbReference type="Proteomes" id="UP000315947"/>
    </source>
</evidence>
<sequence>MTLIAEVIINEHVEMTLTMVKQYHEFLLSHLVSPFSLLINKVNAYTYDFDAQVNLATLK</sequence>
<keyword evidence="2" id="KW-1185">Reference proteome</keyword>
<dbReference type="EMBL" id="CP041614">
    <property type="protein sequence ID" value="QDO85107.1"/>
    <property type="molecule type" value="Genomic_DNA"/>
</dbReference>
<gene>
    <name evidence="1" type="ORF">FM037_20040</name>
</gene>
<accession>A0ABX5X193</accession>
<protein>
    <submittedName>
        <fullName evidence="1">Uncharacterized protein</fullName>
    </submittedName>
</protein>
<name>A0ABX5X193_9GAMM</name>
<dbReference type="Proteomes" id="UP000315947">
    <property type="component" value="Chromosome"/>
</dbReference>
<reference evidence="1 2" key="1">
    <citation type="submission" date="2019-07" db="EMBL/GenBank/DDBJ databases">
        <title>Shewanella sp. YLB-06 whole genomic sequence.</title>
        <authorList>
            <person name="Yu L."/>
        </authorList>
    </citation>
    <scope>NUCLEOTIDE SEQUENCE [LARGE SCALE GENOMIC DNA]</scope>
    <source>
        <strain evidence="1 2">YLB-06</strain>
    </source>
</reference>
<evidence type="ECO:0000313" key="1">
    <source>
        <dbReference type="EMBL" id="QDO85107.1"/>
    </source>
</evidence>
<organism evidence="1 2">
    <name type="scientific">Shewanella psychropiezotolerans</name>
    <dbReference type="NCBI Taxonomy" id="2593655"/>
    <lineage>
        <taxon>Bacteria</taxon>
        <taxon>Pseudomonadati</taxon>
        <taxon>Pseudomonadota</taxon>
        <taxon>Gammaproteobacteria</taxon>
        <taxon>Alteromonadales</taxon>
        <taxon>Shewanellaceae</taxon>
        <taxon>Shewanella</taxon>
    </lineage>
</organism>
<proteinExistence type="predicted"/>